<dbReference type="InterPro" id="IPR010359">
    <property type="entry name" value="IrrE_HExxH"/>
</dbReference>
<accession>A0ABZ0TXP8</accession>
<dbReference type="RefSeq" id="WP_052661820.1">
    <property type="nucleotide sequence ID" value="NZ_CP139957.1"/>
</dbReference>
<keyword evidence="3" id="KW-1185">Reference proteome</keyword>
<sequence length="146" mass="17228">MKRELLNNVFNCIEYIDREYGTRNPYKIAKIENIILSPTKLPACTLGISFVHGDTKFILVNSKLSETGRHFTSLHEIYHLINNHNSSNNTLFLLTNCRVKNTEIEKEADLFAFLCMFDYETDELLKISPDYWEVKLDEFRRKYLII</sequence>
<evidence type="ECO:0000313" key="2">
    <source>
        <dbReference type="EMBL" id="WPX08228.1"/>
    </source>
</evidence>
<proteinExistence type="predicted"/>
<gene>
    <name evidence="2" type="ORF">SOJ16_002095</name>
</gene>
<organism evidence="2 3">
    <name type="scientific">Anaerocellum danielii</name>
    <dbReference type="NCBI Taxonomy" id="1387557"/>
    <lineage>
        <taxon>Bacteria</taxon>
        <taxon>Bacillati</taxon>
        <taxon>Bacillota</taxon>
        <taxon>Bacillota incertae sedis</taxon>
        <taxon>Caldicellulosiruptorales</taxon>
        <taxon>Caldicellulosiruptoraceae</taxon>
        <taxon>Anaerocellum</taxon>
    </lineage>
</organism>
<feature type="domain" description="IrrE N-terminal-like" evidence="1">
    <location>
        <begin position="49"/>
        <end position="121"/>
    </location>
</feature>
<dbReference type="Pfam" id="PF06114">
    <property type="entry name" value="Peptidase_M78"/>
    <property type="match status" value="1"/>
</dbReference>
<reference evidence="2 3" key="1">
    <citation type="submission" date="2023-12" db="EMBL/GenBank/DDBJ databases">
        <authorList>
            <person name="Manesh M.J.H."/>
            <person name="Bing R.G."/>
            <person name="Willard D.J."/>
            <person name="Kelly R.M."/>
        </authorList>
    </citation>
    <scope>NUCLEOTIDE SEQUENCE [LARGE SCALE GENOMIC DNA]</scope>
    <source>
        <strain evidence="2 3">DSM 8977</strain>
    </source>
</reference>
<dbReference type="Gene3D" id="1.10.10.2910">
    <property type="match status" value="1"/>
</dbReference>
<name>A0ABZ0TXP8_9FIRM</name>
<dbReference type="EMBL" id="CP139957">
    <property type="protein sequence ID" value="WPX08228.1"/>
    <property type="molecule type" value="Genomic_DNA"/>
</dbReference>
<evidence type="ECO:0000259" key="1">
    <source>
        <dbReference type="Pfam" id="PF06114"/>
    </source>
</evidence>
<dbReference type="Proteomes" id="UP001322744">
    <property type="component" value="Chromosome"/>
</dbReference>
<evidence type="ECO:0000313" key="3">
    <source>
        <dbReference type="Proteomes" id="UP001322744"/>
    </source>
</evidence>
<protein>
    <submittedName>
        <fullName evidence="2">ImmA/IrrE family metallo-endopeptidase</fullName>
    </submittedName>
</protein>